<keyword evidence="1" id="KW-0808">Transferase</keyword>
<dbReference type="CDD" id="cd02440">
    <property type="entry name" value="AdoMet_MTases"/>
    <property type="match status" value="1"/>
</dbReference>
<dbReference type="EMBL" id="FJOG01000061">
    <property type="protein sequence ID" value="CZR68914.1"/>
    <property type="molecule type" value="Genomic_DNA"/>
</dbReference>
<sequence>MTEQVEASTQADASDEFEVVDAHDADSVGAIEAHDEGFEDEGQGTSIAGSSLTSLSTSIIRGVTENGRTYAAYGKEEYGMPMDEQEMDRIDMSHAKYYMLLEKKRFLAPISKHPQKIMDLGCGTGIWAIDIADEYPSAEVIGVDIAPIQPKWVAPNCRFEIDDIEQPWTWRQSSFDFIFARDLLLSIRDFPGLISQAYTALKPGGYIEFQCIYGAVGCDDESLPMDCSFRKFNEYVLAAAKHMGAPLEDAERYKGWFEEAGFEAVVERKYKIPSNPWPKDPRLRLIGAFELEMFLNGLEGMSLRLFERGMGWSAEETTVFLTGVRKDIRNQRFHAYYPFYVVYGRKPKTAQS</sequence>
<dbReference type="Gene3D" id="3.40.50.150">
    <property type="entry name" value="Vaccinia Virus protein VP39"/>
    <property type="match status" value="1"/>
</dbReference>
<dbReference type="PANTHER" id="PTHR43591:SF31">
    <property type="entry name" value="LAEA-LIKE, PUTATIVE (AFU_ORTHOLOGUE AFUA_8G01930)-RELATED"/>
    <property type="match status" value="1"/>
</dbReference>
<keyword evidence="1" id="KW-0489">Methyltransferase</keyword>
<dbReference type="Pfam" id="PF13489">
    <property type="entry name" value="Methyltransf_23"/>
    <property type="match status" value="1"/>
</dbReference>
<dbReference type="OrthoDB" id="2013972at2759"/>
<dbReference type="GO" id="GO:0032259">
    <property type="term" value="P:methylation"/>
    <property type="evidence" value="ECO:0007669"/>
    <property type="project" value="UniProtKB-KW"/>
</dbReference>
<dbReference type="InterPro" id="IPR029063">
    <property type="entry name" value="SAM-dependent_MTases_sf"/>
</dbReference>
<gene>
    <name evidence="1" type="ORF">PAC_18815</name>
</gene>
<accession>A0A1L7XV41</accession>
<dbReference type="PANTHER" id="PTHR43591">
    <property type="entry name" value="METHYLTRANSFERASE"/>
    <property type="match status" value="1"/>
</dbReference>
<dbReference type="AlphaFoldDB" id="A0A1L7XV41"/>
<dbReference type="GO" id="GO:0008168">
    <property type="term" value="F:methyltransferase activity"/>
    <property type="evidence" value="ECO:0007669"/>
    <property type="project" value="UniProtKB-KW"/>
</dbReference>
<name>A0A1L7XV41_9HELO</name>
<protein>
    <submittedName>
        <fullName evidence="1">Related to methyltransferase</fullName>
    </submittedName>
</protein>
<evidence type="ECO:0000313" key="1">
    <source>
        <dbReference type="EMBL" id="CZR68914.1"/>
    </source>
</evidence>
<dbReference type="SUPFAM" id="SSF53335">
    <property type="entry name" value="S-adenosyl-L-methionine-dependent methyltransferases"/>
    <property type="match status" value="1"/>
</dbReference>
<dbReference type="Proteomes" id="UP000184330">
    <property type="component" value="Unassembled WGS sequence"/>
</dbReference>
<reference evidence="1 2" key="1">
    <citation type="submission" date="2016-03" db="EMBL/GenBank/DDBJ databases">
        <authorList>
            <person name="Ploux O."/>
        </authorList>
    </citation>
    <scope>NUCLEOTIDE SEQUENCE [LARGE SCALE GENOMIC DNA]</scope>
    <source>
        <strain evidence="1 2">UAMH 11012</strain>
    </source>
</reference>
<proteinExistence type="predicted"/>
<evidence type="ECO:0000313" key="2">
    <source>
        <dbReference type="Proteomes" id="UP000184330"/>
    </source>
</evidence>
<organism evidence="1 2">
    <name type="scientific">Phialocephala subalpina</name>
    <dbReference type="NCBI Taxonomy" id="576137"/>
    <lineage>
        <taxon>Eukaryota</taxon>
        <taxon>Fungi</taxon>
        <taxon>Dikarya</taxon>
        <taxon>Ascomycota</taxon>
        <taxon>Pezizomycotina</taxon>
        <taxon>Leotiomycetes</taxon>
        <taxon>Helotiales</taxon>
        <taxon>Mollisiaceae</taxon>
        <taxon>Phialocephala</taxon>
        <taxon>Phialocephala fortinii species complex</taxon>
    </lineage>
</organism>
<keyword evidence="2" id="KW-1185">Reference proteome</keyword>
<dbReference type="STRING" id="576137.A0A1L7XV41"/>